<keyword evidence="7" id="KW-0969">Cilium</keyword>
<dbReference type="PANTHER" id="PTHR28656:SF1">
    <property type="entry name" value="COILED-COIL DOMAIN-CONTAINING PROTEIN 153"/>
    <property type="match status" value="1"/>
</dbReference>
<evidence type="ECO:0000313" key="13">
    <source>
        <dbReference type="EMBL" id="KAK0055515.1"/>
    </source>
</evidence>
<dbReference type="AlphaFoldDB" id="A0AAD8BL06"/>
<proteinExistence type="inferred from homology"/>
<evidence type="ECO:0000256" key="5">
    <source>
        <dbReference type="ARBA" id="ARBA00022846"/>
    </source>
</evidence>
<evidence type="ECO:0000256" key="4">
    <source>
        <dbReference type="ARBA" id="ARBA00022490"/>
    </source>
</evidence>
<evidence type="ECO:0000256" key="9">
    <source>
        <dbReference type="ARBA" id="ARBA00023273"/>
    </source>
</evidence>
<organism evidence="13 14">
    <name type="scientific">Biomphalaria pfeifferi</name>
    <name type="common">Bloodfluke planorb</name>
    <name type="synonym">Freshwater snail</name>
    <dbReference type="NCBI Taxonomy" id="112525"/>
    <lineage>
        <taxon>Eukaryota</taxon>
        <taxon>Metazoa</taxon>
        <taxon>Spiralia</taxon>
        <taxon>Lophotrochozoa</taxon>
        <taxon>Mollusca</taxon>
        <taxon>Gastropoda</taxon>
        <taxon>Heterobranchia</taxon>
        <taxon>Euthyneura</taxon>
        <taxon>Panpulmonata</taxon>
        <taxon>Hygrophila</taxon>
        <taxon>Lymnaeoidea</taxon>
        <taxon>Planorbidae</taxon>
        <taxon>Biomphalaria</taxon>
    </lineage>
</organism>
<keyword evidence="4" id="KW-0963">Cytoplasm</keyword>
<feature type="region of interest" description="Disordered" evidence="12">
    <location>
        <begin position="1"/>
        <end position="47"/>
    </location>
</feature>
<evidence type="ECO:0000256" key="2">
    <source>
        <dbReference type="ARBA" id="ARBA00004611"/>
    </source>
</evidence>
<comment type="function">
    <text evidence="1">Component of the nexin-dynein regulatory complex (N-DRC), a key regulator of ciliary/flagellar motility which maintains the alignment and integrity of the distal axoneme and regulates microtubule sliding in motile axonemes.</text>
</comment>
<evidence type="ECO:0000256" key="10">
    <source>
        <dbReference type="ARBA" id="ARBA00044754"/>
    </source>
</evidence>
<feature type="compositionally biased region" description="Basic residues" evidence="12">
    <location>
        <begin position="17"/>
        <end position="39"/>
    </location>
</feature>
<evidence type="ECO:0000256" key="7">
    <source>
        <dbReference type="ARBA" id="ARBA00023069"/>
    </source>
</evidence>
<keyword evidence="6" id="KW-0175">Coiled coil</keyword>
<keyword evidence="9" id="KW-0966">Cell projection</keyword>
<evidence type="ECO:0000256" key="12">
    <source>
        <dbReference type="SAM" id="MobiDB-lite"/>
    </source>
</evidence>
<dbReference type="InterPro" id="IPR033585">
    <property type="entry name" value="DRC12-like"/>
</dbReference>
<comment type="subunit">
    <text evidence="3">Component of the nexin-dynein regulatory complex (N-DRC).</text>
</comment>
<evidence type="ECO:0000313" key="14">
    <source>
        <dbReference type="Proteomes" id="UP001233172"/>
    </source>
</evidence>
<evidence type="ECO:0000256" key="3">
    <source>
        <dbReference type="ARBA" id="ARBA00011248"/>
    </source>
</evidence>
<keyword evidence="5" id="KW-0282">Flagellum</keyword>
<name>A0AAD8BL06_BIOPF</name>
<accession>A0AAD8BL06</accession>
<evidence type="ECO:0000256" key="11">
    <source>
        <dbReference type="ARBA" id="ARBA00044800"/>
    </source>
</evidence>
<gene>
    <name evidence="13" type="ORF">Bpfe_015026</name>
</gene>
<dbReference type="PANTHER" id="PTHR28656">
    <property type="entry name" value="COILED-COIL DOMAIN-CONTAINING PROTEIN 153"/>
    <property type="match status" value="1"/>
</dbReference>
<dbReference type="Proteomes" id="UP001233172">
    <property type="component" value="Unassembled WGS sequence"/>
</dbReference>
<reference evidence="13" key="2">
    <citation type="submission" date="2023-04" db="EMBL/GenBank/DDBJ databases">
        <authorList>
            <person name="Bu L."/>
            <person name="Lu L."/>
            <person name="Laidemitt M.R."/>
            <person name="Zhang S.M."/>
            <person name="Mutuku M."/>
            <person name="Mkoji G."/>
            <person name="Steinauer M."/>
            <person name="Loker E.S."/>
        </authorList>
    </citation>
    <scope>NUCLEOTIDE SEQUENCE</scope>
    <source>
        <strain evidence="13">KasaAsao</strain>
        <tissue evidence="13">Whole Snail</tissue>
    </source>
</reference>
<evidence type="ECO:0000256" key="1">
    <source>
        <dbReference type="ARBA" id="ARBA00003029"/>
    </source>
</evidence>
<keyword evidence="14" id="KW-1185">Reference proteome</keyword>
<sequence>MSTQLLNFCSNQLQEKGKKRKISKMPPKKKKGKGKKKASKKDDAKLELEDSYKRTLDEIAALKDHLAVRRDLTRRAQSASLDITKRMEKTERLLKEHKEDQKDINADMTRQYKTMQTEMGLRIHQLETELGRTRTQLSATEAELKKSYEDRKKMIDEKDNNIKDLKLKIDSMEKAYDNVLREALDNLIIKLDAAKLLWDQHSSLIQSKNKQTLLEFGLNPQDI</sequence>
<comment type="similarity">
    <text evidence="10">Belongs to the DRC12 family.</text>
</comment>
<evidence type="ECO:0000256" key="8">
    <source>
        <dbReference type="ARBA" id="ARBA00023212"/>
    </source>
</evidence>
<feature type="compositionally biased region" description="Polar residues" evidence="12">
    <location>
        <begin position="1"/>
        <end position="14"/>
    </location>
</feature>
<reference evidence="13" key="1">
    <citation type="journal article" date="2023" name="PLoS Negl. Trop. Dis.">
        <title>A genome sequence for Biomphalaria pfeifferi, the major vector snail for the human-infecting parasite Schistosoma mansoni.</title>
        <authorList>
            <person name="Bu L."/>
            <person name="Lu L."/>
            <person name="Laidemitt M.R."/>
            <person name="Zhang S.M."/>
            <person name="Mutuku M."/>
            <person name="Mkoji G."/>
            <person name="Steinauer M."/>
            <person name="Loker E.S."/>
        </authorList>
    </citation>
    <scope>NUCLEOTIDE SEQUENCE</scope>
    <source>
        <strain evidence="13">KasaAsao</strain>
    </source>
</reference>
<comment type="caution">
    <text evidence="13">The sequence shown here is derived from an EMBL/GenBank/DDBJ whole genome shotgun (WGS) entry which is preliminary data.</text>
</comment>
<evidence type="ECO:0000256" key="6">
    <source>
        <dbReference type="ARBA" id="ARBA00023054"/>
    </source>
</evidence>
<keyword evidence="8" id="KW-0206">Cytoskeleton</keyword>
<dbReference type="EMBL" id="JASAOG010000069">
    <property type="protein sequence ID" value="KAK0055515.1"/>
    <property type="molecule type" value="Genomic_DNA"/>
</dbReference>
<protein>
    <recommendedName>
        <fullName evidence="11">Dynein regulatory complex protein 12</fullName>
    </recommendedName>
</protein>
<comment type="subcellular location">
    <subcellularLocation>
        <location evidence="2">Cytoplasm</location>
        <location evidence="2">Cytoskeleton</location>
        <location evidence="2">Flagellum axoneme</location>
    </subcellularLocation>
</comment>